<sequence length="357" mass="39960">MAKKKENVIRIDHIPKSCRQPRSHPRRRTDFSTLLSTPFHGAGSLLRSSSSKDTLSSISIASLDDRMEKRTEMAKLPLIKCNNSKDKGLCSDVYEIPIDEVESVVQGAHFDSGNDSGAFTNPGSVVWAKTACEVWWPAEVMEEKSTDSRNQGIDGHVLVQYYGNHHSAWVDPDRDLSLFEDAGDCCNCAENDGRRACSICFEERSCNPMEDFQDALKQALHRKRHLNSCRQLVGSPDGPDNLHQQDQSSGTSLVISGGLKMIVIILTVESVVGKHRWLYLPANQFQGVKDGRKEKCISSCSSRTEDDSIERGRGKRKRKPKVHFDAVALPLKPARKVRRFRIMRYLGLIAPVGSPFH</sequence>
<accession>A0A438EJQ8</accession>
<organism evidence="2 3">
    <name type="scientific">Vitis vinifera</name>
    <name type="common">Grape</name>
    <dbReference type="NCBI Taxonomy" id="29760"/>
    <lineage>
        <taxon>Eukaryota</taxon>
        <taxon>Viridiplantae</taxon>
        <taxon>Streptophyta</taxon>
        <taxon>Embryophyta</taxon>
        <taxon>Tracheophyta</taxon>
        <taxon>Spermatophyta</taxon>
        <taxon>Magnoliopsida</taxon>
        <taxon>eudicotyledons</taxon>
        <taxon>Gunneridae</taxon>
        <taxon>Pentapetalae</taxon>
        <taxon>rosids</taxon>
        <taxon>Vitales</taxon>
        <taxon>Vitaceae</taxon>
        <taxon>Viteae</taxon>
        <taxon>Vitis</taxon>
    </lineage>
</organism>
<evidence type="ECO:0000313" key="3">
    <source>
        <dbReference type="Proteomes" id="UP000288805"/>
    </source>
</evidence>
<dbReference type="CDD" id="cd05162">
    <property type="entry name" value="PWWP"/>
    <property type="match status" value="1"/>
</dbReference>
<feature type="domain" description="PWWP" evidence="1">
    <location>
        <begin position="122"/>
        <end position="181"/>
    </location>
</feature>
<reference evidence="2 3" key="1">
    <citation type="journal article" date="2018" name="PLoS Genet.">
        <title>Population sequencing reveals clonal diversity and ancestral inbreeding in the grapevine cultivar Chardonnay.</title>
        <authorList>
            <person name="Roach M.J."/>
            <person name="Johnson D.L."/>
            <person name="Bohlmann J."/>
            <person name="van Vuuren H.J."/>
            <person name="Jones S.J."/>
            <person name="Pretorius I.S."/>
            <person name="Schmidt S.A."/>
            <person name="Borneman A.R."/>
        </authorList>
    </citation>
    <scope>NUCLEOTIDE SEQUENCE [LARGE SCALE GENOMIC DNA]</scope>
    <source>
        <strain evidence="3">cv. Chardonnay</strain>
        <tissue evidence="2">Leaf</tissue>
    </source>
</reference>
<proteinExistence type="predicted"/>
<dbReference type="PANTHER" id="PTHR10688">
    <property type="entry name" value="PWWP DOMAIN-CONTAINING PROTEIN"/>
    <property type="match status" value="1"/>
</dbReference>
<comment type="caution">
    <text evidence="2">The sequence shown here is derived from an EMBL/GenBank/DDBJ whole genome shotgun (WGS) entry which is preliminary data.</text>
</comment>
<evidence type="ECO:0000259" key="1">
    <source>
        <dbReference type="PROSITE" id="PS50812"/>
    </source>
</evidence>
<gene>
    <name evidence="2" type="ORF">CK203_102275</name>
</gene>
<dbReference type="PANTHER" id="PTHR10688:SF14">
    <property type="entry name" value="PWWP DOMAIN-CONTAINING PROTEIN"/>
    <property type="match status" value="1"/>
</dbReference>
<dbReference type="PROSITE" id="PS50812">
    <property type="entry name" value="PWWP"/>
    <property type="match status" value="1"/>
</dbReference>
<name>A0A438EJQ8_VITVI</name>
<dbReference type="Gene3D" id="2.30.30.140">
    <property type="match status" value="1"/>
</dbReference>
<dbReference type="SUPFAM" id="SSF63748">
    <property type="entry name" value="Tudor/PWWP/MBT"/>
    <property type="match status" value="1"/>
</dbReference>
<dbReference type="SMART" id="SM00293">
    <property type="entry name" value="PWWP"/>
    <property type="match status" value="1"/>
</dbReference>
<protein>
    <recommendedName>
        <fullName evidence="1">PWWP domain-containing protein</fullName>
    </recommendedName>
</protein>
<dbReference type="InterPro" id="IPR052657">
    <property type="entry name" value="PDP_family_Arabidopsis"/>
</dbReference>
<dbReference type="Pfam" id="PF00855">
    <property type="entry name" value="PWWP"/>
    <property type="match status" value="1"/>
</dbReference>
<evidence type="ECO:0000313" key="2">
    <source>
        <dbReference type="EMBL" id="RVW47966.1"/>
    </source>
</evidence>
<dbReference type="InterPro" id="IPR000313">
    <property type="entry name" value="PWWP_dom"/>
</dbReference>
<dbReference type="EMBL" id="QGNW01001261">
    <property type="protein sequence ID" value="RVW47966.1"/>
    <property type="molecule type" value="Genomic_DNA"/>
</dbReference>
<dbReference type="Proteomes" id="UP000288805">
    <property type="component" value="Unassembled WGS sequence"/>
</dbReference>
<dbReference type="AlphaFoldDB" id="A0A438EJQ8"/>